<feature type="compositionally biased region" description="Basic and acidic residues" evidence="1">
    <location>
        <begin position="1"/>
        <end position="18"/>
    </location>
</feature>
<name>A0A1R3HNB0_9ROSI</name>
<dbReference type="STRING" id="93759.A0A1R3HNB0"/>
<gene>
    <name evidence="3" type="ORF">COLO4_28063</name>
</gene>
<sequence>MRHFMESSLKRIGDKSSSRSEANSVEKGPHQNPISDAQTSEMDTQSRPYTKRSKLECPKLEGSDFFGWHSKIHQFFAADATAEQDKIQTVMMHLEGRALQWHLHYMRTMELAGEISWPTYLYAMRERFGCNEYSNPFSQLVALKQNRTIDEFFYAFETLLNLSAQRIKPSPFS</sequence>
<dbReference type="Pfam" id="PF19259">
    <property type="entry name" value="Ty3_capsid"/>
    <property type="match status" value="1"/>
</dbReference>
<dbReference type="AlphaFoldDB" id="A0A1R3HNB0"/>
<dbReference type="Proteomes" id="UP000187203">
    <property type="component" value="Unassembled WGS sequence"/>
</dbReference>
<feature type="domain" description="Ty3 transposon capsid-like protein" evidence="2">
    <location>
        <begin position="74"/>
        <end position="162"/>
    </location>
</feature>
<dbReference type="EMBL" id="AWUE01019745">
    <property type="protein sequence ID" value="OMO71752.1"/>
    <property type="molecule type" value="Genomic_DNA"/>
</dbReference>
<comment type="caution">
    <text evidence="3">The sequence shown here is derived from an EMBL/GenBank/DDBJ whole genome shotgun (WGS) entry which is preliminary data.</text>
</comment>
<evidence type="ECO:0000313" key="4">
    <source>
        <dbReference type="Proteomes" id="UP000187203"/>
    </source>
</evidence>
<feature type="region of interest" description="Disordered" evidence="1">
    <location>
        <begin position="1"/>
        <end position="53"/>
    </location>
</feature>
<evidence type="ECO:0000259" key="2">
    <source>
        <dbReference type="Pfam" id="PF19259"/>
    </source>
</evidence>
<proteinExistence type="predicted"/>
<evidence type="ECO:0000313" key="3">
    <source>
        <dbReference type="EMBL" id="OMO71752.1"/>
    </source>
</evidence>
<dbReference type="InterPro" id="IPR045358">
    <property type="entry name" value="Ty3_capsid"/>
</dbReference>
<protein>
    <submittedName>
        <fullName evidence="3">Retrotransposon gag protein</fullName>
    </submittedName>
</protein>
<keyword evidence="4" id="KW-1185">Reference proteome</keyword>
<dbReference type="OrthoDB" id="1002485at2759"/>
<evidence type="ECO:0000256" key="1">
    <source>
        <dbReference type="SAM" id="MobiDB-lite"/>
    </source>
</evidence>
<reference evidence="4" key="1">
    <citation type="submission" date="2013-09" db="EMBL/GenBank/DDBJ databases">
        <title>Corchorus olitorius genome sequencing.</title>
        <authorList>
            <person name="Alam M."/>
            <person name="Haque M.S."/>
            <person name="Islam M.S."/>
            <person name="Emdad E.M."/>
            <person name="Islam M.M."/>
            <person name="Ahmed B."/>
            <person name="Halim A."/>
            <person name="Hossen Q.M.M."/>
            <person name="Hossain M.Z."/>
            <person name="Ahmed R."/>
            <person name="Khan M.M."/>
            <person name="Islam R."/>
            <person name="Rashid M.M."/>
            <person name="Khan S.A."/>
            <person name="Rahman M.S."/>
            <person name="Alam M."/>
            <person name="Yahiya A.S."/>
            <person name="Khan M.S."/>
            <person name="Azam M.S."/>
            <person name="Haque T."/>
            <person name="Lashkar M.Z.H."/>
            <person name="Akhand A.I."/>
            <person name="Morshed G."/>
            <person name="Roy S."/>
            <person name="Uddin K.S."/>
            <person name="Rabeya T."/>
            <person name="Hossain A.S."/>
            <person name="Chowdhury A."/>
            <person name="Snigdha A.R."/>
            <person name="Mortoza M.S."/>
            <person name="Matin S.A."/>
            <person name="Hoque S.M.E."/>
            <person name="Islam M.K."/>
            <person name="Roy D.K."/>
            <person name="Haider R."/>
            <person name="Moosa M.M."/>
            <person name="Elias S.M."/>
            <person name="Hasan A.M."/>
            <person name="Jahan S."/>
            <person name="Shafiuddin M."/>
            <person name="Mahmood N."/>
            <person name="Shommy N.S."/>
        </authorList>
    </citation>
    <scope>NUCLEOTIDE SEQUENCE [LARGE SCALE GENOMIC DNA]</scope>
    <source>
        <strain evidence="4">cv. O-4</strain>
    </source>
</reference>
<accession>A0A1R3HNB0</accession>
<feature type="compositionally biased region" description="Polar residues" evidence="1">
    <location>
        <begin position="32"/>
        <end position="48"/>
    </location>
</feature>
<organism evidence="3 4">
    <name type="scientific">Corchorus olitorius</name>
    <dbReference type="NCBI Taxonomy" id="93759"/>
    <lineage>
        <taxon>Eukaryota</taxon>
        <taxon>Viridiplantae</taxon>
        <taxon>Streptophyta</taxon>
        <taxon>Embryophyta</taxon>
        <taxon>Tracheophyta</taxon>
        <taxon>Spermatophyta</taxon>
        <taxon>Magnoliopsida</taxon>
        <taxon>eudicotyledons</taxon>
        <taxon>Gunneridae</taxon>
        <taxon>Pentapetalae</taxon>
        <taxon>rosids</taxon>
        <taxon>malvids</taxon>
        <taxon>Malvales</taxon>
        <taxon>Malvaceae</taxon>
        <taxon>Grewioideae</taxon>
        <taxon>Apeibeae</taxon>
        <taxon>Corchorus</taxon>
    </lineage>
</organism>